<name>A0A818BXQ5_9BILA</name>
<dbReference type="Proteomes" id="UP000663838">
    <property type="component" value="Unassembled WGS sequence"/>
</dbReference>
<evidence type="ECO:0000256" key="1">
    <source>
        <dbReference type="SAM" id="MobiDB-lite"/>
    </source>
</evidence>
<feature type="compositionally biased region" description="Basic and acidic residues" evidence="1">
    <location>
        <begin position="42"/>
        <end position="57"/>
    </location>
</feature>
<organism evidence="2 4">
    <name type="scientific">Rotaria socialis</name>
    <dbReference type="NCBI Taxonomy" id="392032"/>
    <lineage>
        <taxon>Eukaryota</taxon>
        <taxon>Metazoa</taxon>
        <taxon>Spiralia</taxon>
        <taxon>Gnathifera</taxon>
        <taxon>Rotifera</taxon>
        <taxon>Eurotatoria</taxon>
        <taxon>Bdelloidea</taxon>
        <taxon>Philodinida</taxon>
        <taxon>Philodinidae</taxon>
        <taxon>Rotaria</taxon>
    </lineage>
</organism>
<feature type="compositionally biased region" description="Basic and acidic residues" evidence="1">
    <location>
        <begin position="1"/>
        <end position="12"/>
    </location>
</feature>
<sequence length="70" mass="8119">VVAYRDEGDNPKFDPLPFDTANRLDSKLTADQRKNYYNNINERTKSNKTKPHDDSTQHPKKNITKISKLS</sequence>
<feature type="compositionally biased region" description="Basic and acidic residues" evidence="1">
    <location>
        <begin position="22"/>
        <end position="34"/>
    </location>
</feature>
<evidence type="ECO:0000313" key="4">
    <source>
        <dbReference type="Proteomes" id="UP000663865"/>
    </source>
</evidence>
<comment type="caution">
    <text evidence="2">The sequence shown here is derived from an EMBL/GenBank/DDBJ whole genome shotgun (WGS) entry which is preliminary data.</text>
</comment>
<protein>
    <submittedName>
        <fullName evidence="2">Uncharacterized protein</fullName>
    </submittedName>
</protein>
<dbReference type="Proteomes" id="UP000663865">
    <property type="component" value="Unassembled WGS sequence"/>
</dbReference>
<reference evidence="2" key="1">
    <citation type="submission" date="2021-02" db="EMBL/GenBank/DDBJ databases">
        <authorList>
            <person name="Nowell W R."/>
        </authorList>
    </citation>
    <scope>NUCLEOTIDE SEQUENCE</scope>
</reference>
<dbReference type="EMBL" id="CAJNYV010001425">
    <property type="protein sequence ID" value="CAF3420639.1"/>
    <property type="molecule type" value="Genomic_DNA"/>
</dbReference>
<evidence type="ECO:0000313" key="3">
    <source>
        <dbReference type="EMBL" id="CAF4752212.1"/>
    </source>
</evidence>
<evidence type="ECO:0000313" key="2">
    <source>
        <dbReference type="EMBL" id="CAF3420639.1"/>
    </source>
</evidence>
<dbReference type="EMBL" id="CAJOBS010001679">
    <property type="protein sequence ID" value="CAF4752212.1"/>
    <property type="molecule type" value="Genomic_DNA"/>
</dbReference>
<proteinExistence type="predicted"/>
<dbReference type="AlphaFoldDB" id="A0A818BXQ5"/>
<feature type="region of interest" description="Disordered" evidence="1">
    <location>
        <begin position="1"/>
        <end position="70"/>
    </location>
</feature>
<gene>
    <name evidence="2" type="ORF">KIK155_LOCUS9904</name>
    <name evidence="3" type="ORF">TOA249_LOCUS20455</name>
</gene>
<feature type="non-terminal residue" evidence="2">
    <location>
        <position position="1"/>
    </location>
</feature>
<accession>A0A818BXQ5</accession>